<feature type="region of interest" description="Disordered" evidence="1">
    <location>
        <begin position="1"/>
        <end position="28"/>
    </location>
</feature>
<feature type="region of interest" description="Disordered" evidence="1">
    <location>
        <begin position="43"/>
        <end position="81"/>
    </location>
</feature>
<accession>A0A0A9AUQ7</accession>
<feature type="compositionally biased region" description="Low complexity" evidence="1">
    <location>
        <begin position="43"/>
        <end position="62"/>
    </location>
</feature>
<reference evidence="2" key="1">
    <citation type="submission" date="2014-09" db="EMBL/GenBank/DDBJ databases">
        <authorList>
            <person name="Magalhaes I.L.F."/>
            <person name="Oliveira U."/>
            <person name="Santos F.R."/>
            <person name="Vidigal T.H.D.A."/>
            <person name="Brescovit A.D."/>
            <person name="Santos A.J."/>
        </authorList>
    </citation>
    <scope>NUCLEOTIDE SEQUENCE</scope>
    <source>
        <tissue evidence="2">Shoot tissue taken approximately 20 cm above the soil surface</tissue>
    </source>
</reference>
<dbReference type="AlphaFoldDB" id="A0A0A9AUQ7"/>
<evidence type="ECO:0000256" key="1">
    <source>
        <dbReference type="SAM" id="MobiDB-lite"/>
    </source>
</evidence>
<reference evidence="2" key="2">
    <citation type="journal article" date="2015" name="Data Brief">
        <title>Shoot transcriptome of the giant reed, Arundo donax.</title>
        <authorList>
            <person name="Barrero R.A."/>
            <person name="Guerrero F.D."/>
            <person name="Moolhuijzen P."/>
            <person name="Goolsby J.A."/>
            <person name="Tidwell J."/>
            <person name="Bellgard S.E."/>
            <person name="Bellgard M.I."/>
        </authorList>
    </citation>
    <scope>NUCLEOTIDE SEQUENCE</scope>
    <source>
        <tissue evidence="2">Shoot tissue taken approximately 20 cm above the soil surface</tissue>
    </source>
</reference>
<sequence>MPRSTKKACTPPCSSAAGSGRRPITMATTPRLPRCVPWRRCAARSPPRPCARAPSRAGPRGIAGDDGGGLEPASQGHCGRRAADALDGSNARLTAASTAWCFQAFNGSCHLLGYRRLCILNHVTSYQLTDADP</sequence>
<evidence type="ECO:0000313" key="2">
    <source>
        <dbReference type="EMBL" id="JAD54876.1"/>
    </source>
</evidence>
<dbReference type="EMBL" id="GBRH01243019">
    <property type="protein sequence ID" value="JAD54876.1"/>
    <property type="molecule type" value="Transcribed_RNA"/>
</dbReference>
<proteinExistence type="predicted"/>
<name>A0A0A9AUQ7_ARUDO</name>
<organism evidence="2">
    <name type="scientific">Arundo donax</name>
    <name type="common">Giant reed</name>
    <name type="synonym">Donax arundinaceus</name>
    <dbReference type="NCBI Taxonomy" id="35708"/>
    <lineage>
        <taxon>Eukaryota</taxon>
        <taxon>Viridiplantae</taxon>
        <taxon>Streptophyta</taxon>
        <taxon>Embryophyta</taxon>
        <taxon>Tracheophyta</taxon>
        <taxon>Spermatophyta</taxon>
        <taxon>Magnoliopsida</taxon>
        <taxon>Liliopsida</taxon>
        <taxon>Poales</taxon>
        <taxon>Poaceae</taxon>
        <taxon>PACMAD clade</taxon>
        <taxon>Arundinoideae</taxon>
        <taxon>Arundineae</taxon>
        <taxon>Arundo</taxon>
    </lineage>
</organism>
<protein>
    <submittedName>
        <fullName evidence="2">Uncharacterized protein</fullName>
    </submittedName>
</protein>